<name>A0A0F8YP94_9ZZZZ</name>
<dbReference type="SUPFAM" id="SSF51735">
    <property type="entry name" value="NAD(P)-binding Rossmann-fold domains"/>
    <property type="match status" value="1"/>
</dbReference>
<dbReference type="AlphaFoldDB" id="A0A0F8YP94"/>
<dbReference type="PANTHER" id="PTHR43238:SF1">
    <property type="entry name" value="GDP-L-FUCOSE SYNTHASE"/>
    <property type="match status" value="1"/>
</dbReference>
<sequence>YKSGGRMNFFKGKKVLITGASGFIGRNLFEKMKELEADVIGTRFKNMTYMSDLTYCDLTDYKQIDNIIKVKKIDYVFMVAARTYGARVLKEEPTAMVRDTITMDANVLEASRIHKVKKVSYISSSTVYQESYNTLSENDLDWNKNPYHVYMGVGWVKRYIEKLCEFYSQIGLPTVVVRPTNVYGKYDKYEEGKSHFVPAIIKRVLEGQNPLQVWGTGYAVKDLIYVDDFIRDLLKVFVHCDKFDVFNICYGEDYTIKEIVQEIVKIIDSTRTIIFDPSKPDSIPFKSVTRNKLDSLYGKESYTSLNEGLKKVIEWMKEEIK</sequence>
<dbReference type="InterPro" id="IPR001509">
    <property type="entry name" value="Epimerase_deHydtase"/>
</dbReference>
<dbReference type="Gene3D" id="3.90.25.10">
    <property type="entry name" value="UDP-galactose 4-epimerase, domain 1"/>
    <property type="match status" value="1"/>
</dbReference>
<feature type="domain" description="NAD-dependent epimerase/dehydratase" evidence="1">
    <location>
        <begin position="15"/>
        <end position="249"/>
    </location>
</feature>
<protein>
    <recommendedName>
        <fullName evidence="1">NAD-dependent epimerase/dehydratase domain-containing protein</fullName>
    </recommendedName>
</protein>
<dbReference type="InterPro" id="IPR036291">
    <property type="entry name" value="NAD(P)-bd_dom_sf"/>
</dbReference>
<reference evidence="2" key="1">
    <citation type="journal article" date="2015" name="Nature">
        <title>Complex archaea that bridge the gap between prokaryotes and eukaryotes.</title>
        <authorList>
            <person name="Spang A."/>
            <person name="Saw J.H."/>
            <person name="Jorgensen S.L."/>
            <person name="Zaremba-Niedzwiedzka K."/>
            <person name="Martijn J."/>
            <person name="Lind A.E."/>
            <person name="van Eijk R."/>
            <person name="Schleper C."/>
            <person name="Guy L."/>
            <person name="Ettema T.J."/>
        </authorList>
    </citation>
    <scope>NUCLEOTIDE SEQUENCE</scope>
</reference>
<dbReference type="Gene3D" id="3.40.50.720">
    <property type="entry name" value="NAD(P)-binding Rossmann-like Domain"/>
    <property type="match status" value="1"/>
</dbReference>
<comment type="caution">
    <text evidence="2">The sequence shown here is derived from an EMBL/GenBank/DDBJ whole genome shotgun (WGS) entry which is preliminary data.</text>
</comment>
<evidence type="ECO:0000313" key="2">
    <source>
        <dbReference type="EMBL" id="KKK55964.1"/>
    </source>
</evidence>
<feature type="non-terminal residue" evidence="2">
    <location>
        <position position="1"/>
    </location>
</feature>
<dbReference type="Pfam" id="PF01370">
    <property type="entry name" value="Epimerase"/>
    <property type="match status" value="1"/>
</dbReference>
<evidence type="ECO:0000259" key="1">
    <source>
        <dbReference type="Pfam" id="PF01370"/>
    </source>
</evidence>
<dbReference type="PANTHER" id="PTHR43238">
    <property type="entry name" value="GDP-L-FUCOSE SYNTHASE"/>
    <property type="match status" value="1"/>
</dbReference>
<accession>A0A0F8YP94</accession>
<dbReference type="EMBL" id="LAZR01065232">
    <property type="protein sequence ID" value="KKK55964.1"/>
    <property type="molecule type" value="Genomic_DNA"/>
</dbReference>
<gene>
    <name evidence="2" type="ORF">LCGC14_3069270</name>
</gene>
<proteinExistence type="predicted"/>
<organism evidence="2">
    <name type="scientific">marine sediment metagenome</name>
    <dbReference type="NCBI Taxonomy" id="412755"/>
    <lineage>
        <taxon>unclassified sequences</taxon>
        <taxon>metagenomes</taxon>
        <taxon>ecological metagenomes</taxon>
    </lineage>
</organism>
<dbReference type="GO" id="GO:0050577">
    <property type="term" value="F:GDP-L-fucose synthase activity"/>
    <property type="evidence" value="ECO:0007669"/>
    <property type="project" value="TreeGrafter"/>
</dbReference>